<dbReference type="SUPFAM" id="SSF51110">
    <property type="entry name" value="alpha-D-mannose-specific plant lectins"/>
    <property type="match status" value="1"/>
</dbReference>
<feature type="domain" description="Apple" evidence="24">
    <location>
        <begin position="332"/>
        <end position="413"/>
    </location>
</feature>
<evidence type="ECO:0000256" key="13">
    <source>
        <dbReference type="ARBA" id="ARBA00023180"/>
    </source>
</evidence>
<dbReference type="SMART" id="SM00473">
    <property type="entry name" value="PAN_AP"/>
    <property type="match status" value="1"/>
</dbReference>
<dbReference type="Pfam" id="PF11883">
    <property type="entry name" value="DUF3403"/>
    <property type="match status" value="1"/>
</dbReference>
<dbReference type="InterPro" id="IPR008271">
    <property type="entry name" value="Ser/Thr_kinase_AS"/>
</dbReference>
<dbReference type="SMART" id="SM00220">
    <property type="entry name" value="S_TKc"/>
    <property type="match status" value="1"/>
</dbReference>
<dbReference type="PROSITE" id="PS50927">
    <property type="entry name" value="BULB_LECTIN"/>
    <property type="match status" value="1"/>
</dbReference>
<dbReference type="Pfam" id="PF00954">
    <property type="entry name" value="S_locus_glycop"/>
    <property type="match status" value="1"/>
</dbReference>
<evidence type="ECO:0000256" key="5">
    <source>
        <dbReference type="ARBA" id="ARBA00022692"/>
    </source>
</evidence>
<dbReference type="InterPro" id="IPR001480">
    <property type="entry name" value="Bulb-type_lectin_dom"/>
</dbReference>
<dbReference type="PROSITE" id="PS00108">
    <property type="entry name" value="PROTEIN_KINASE_ST"/>
    <property type="match status" value="1"/>
</dbReference>
<dbReference type="InterPro" id="IPR021820">
    <property type="entry name" value="S-locus_recpt_kinase_C"/>
</dbReference>
<feature type="signal peptide" evidence="20">
    <location>
        <begin position="1"/>
        <end position="18"/>
    </location>
</feature>
<evidence type="ECO:0000256" key="17">
    <source>
        <dbReference type="PROSITE-ProRule" id="PRU00076"/>
    </source>
</evidence>
<keyword evidence="2" id="KW-1003">Cell membrane</keyword>
<proteinExistence type="inferred from homology"/>
<dbReference type="AlphaFoldDB" id="A0AA39DML7"/>
<evidence type="ECO:0000256" key="7">
    <source>
        <dbReference type="ARBA" id="ARBA00022741"/>
    </source>
</evidence>
<keyword evidence="9 16" id="KW-0067">ATP-binding</keyword>
<dbReference type="InterPro" id="IPR011009">
    <property type="entry name" value="Kinase-like_dom_sf"/>
</dbReference>
<comment type="subcellular location">
    <subcellularLocation>
        <location evidence="1">Cell membrane</location>
        <topology evidence="1">Single-pass type I membrane protein</topology>
    </subcellularLocation>
</comment>
<feature type="chain" id="PRO_5041255899" description="Receptor-like serine/threonine-protein kinase" evidence="20">
    <location>
        <begin position="19"/>
        <end position="824"/>
    </location>
</feature>
<keyword evidence="4 16" id="KW-0808">Transferase</keyword>
<dbReference type="InterPro" id="IPR000858">
    <property type="entry name" value="S_locus_glycoprot_dom"/>
</dbReference>
<evidence type="ECO:0000256" key="14">
    <source>
        <dbReference type="ARBA" id="ARBA00047899"/>
    </source>
</evidence>
<dbReference type="PROSITE" id="PS00107">
    <property type="entry name" value="PROTEIN_KINASE_ATP"/>
    <property type="match status" value="1"/>
</dbReference>
<dbReference type="Pfam" id="PF08276">
    <property type="entry name" value="PAN_2"/>
    <property type="match status" value="1"/>
</dbReference>
<comment type="caution">
    <text evidence="25">The sequence shown here is derived from an EMBL/GenBank/DDBJ whole genome shotgun (WGS) entry which is preliminary data.</text>
</comment>
<dbReference type="InterPro" id="IPR017441">
    <property type="entry name" value="Protein_kinase_ATP_BS"/>
</dbReference>
<evidence type="ECO:0000256" key="18">
    <source>
        <dbReference type="PROSITE-ProRule" id="PRU10141"/>
    </source>
</evidence>
<reference evidence="25 26" key="1">
    <citation type="journal article" date="2023" name="BMC Biotechnol.">
        <title>Vitis rotundifolia cv Carlos genome sequencing.</title>
        <authorList>
            <person name="Huff M."/>
            <person name="Hulse-Kemp A."/>
            <person name="Scheffler B."/>
            <person name="Youngblood R."/>
            <person name="Simpson S."/>
            <person name="Babiker E."/>
            <person name="Staton M."/>
        </authorList>
    </citation>
    <scope>NUCLEOTIDE SEQUENCE [LARGE SCALE GENOMIC DNA]</scope>
    <source>
        <tissue evidence="25">Leaf</tissue>
    </source>
</reference>
<dbReference type="SUPFAM" id="SSF56112">
    <property type="entry name" value="Protein kinase-like (PK-like)"/>
    <property type="match status" value="1"/>
</dbReference>
<comment type="catalytic activity">
    <reaction evidence="14 16">
        <text>L-threonyl-[protein] + ATP = O-phospho-L-threonyl-[protein] + ADP + H(+)</text>
        <dbReference type="Rhea" id="RHEA:46608"/>
        <dbReference type="Rhea" id="RHEA-COMP:11060"/>
        <dbReference type="Rhea" id="RHEA-COMP:11605"/>
        <dbReference type="ChEBI" id="CHEBI:15378"/>
        <dbReference type="ChEBI" id="CHEBI:30013"/>
        <dbReference type="ChEBI" id="CHEBI:30616"/>
        <dbReference type="ChEBI" id="CHEBI:61977"/>
        <dbReference type="ChEBI" id="CHEBI:456216"/>
        <dbReference type="EC" id="2.7.11.1"/>
    </reaction>
</comment>
<evidence type="ECO:0000256" key="16">
    <source>
        <dbReference type="PIRNR" id="PIRNR000641"/>
    </source>
</evidence>
<comment type="similarity">
    <text evidence="16">Belongs to the protein kinase superfamily. Ser/Thr protein kinase family.</text>
</comment>
<dbReference type="PANTHER" id="PTHR27002:SF1095">
    <property type="entry name" value="G-TYPE LECTIN S-RECEPTOR-LIKE SERINE_THREONINE-PROTEIN KINASE RKS1"/>
    <property type="match status" value="1"/>
</dbReference>
<evidence type="ECO:0000256" key="8">
    <source>
        <dbReference type="ARBA" id="ARBA00022777"/>
    </source>
</evidence>
<evidence type="ECO:0000256" key="19">
    <source>
        <dbReference type="SAM" id="Phobius"/>
    </source>
</evidence>
<evidence type="ECO:0000313" key="26">
    <source>
        <dbReference type="Proteomes" id="UP001168098"/>
    </source>
</evidence>
<evidence type="ECO:0000256" key="1">
    <source>
        <dbReference type="ARBA" id="ARBA00004251"/>
    </source>
</evidence>
<evidence type="ECO:0000256" key="12">
    <source>
        <dbReference type="ARBA" id="ARBA00023157"/>
    </source>
</evidence>
<evidence type="ECO:0000259" key="21">
    <source>
        <dbReference type="PROSITE" id="PS50011"/>
    </source>
</evidence>
<gene>
    <name evidence="25" type="ORF">PVL29_012687</name>
</gene>
<dbReference type="PROSITE" id="PS50948">
    <property type="entry name" value="PAN"/>
    <property type="match status" value="1"/>
</dbReference>
<dbReference type="Proteomes" id="UP001168098">
    <property type="component" value="Unassembled WGS sequence"/>
</dbReference>
<keyword evidence="26" id="KW-1185">Reference proteome</keyword>
<dbReference type="GO" id="GO:0004674">
    <property type="term" value="F:protein serine/threonine kinase activity"/>
    <property type="evidence" value="ECO:0007669"/>
    <property type="project" value="UniProtKB-KW"/>
</dbReference>
<evidence type="ECO:0000256" key="11">
    <source>
        <dbReference type="ARBA" id="ARBA00023136"/>
    </source>
</evidence>
<evidence type="ECO:0000256" key="20">
    <source>
        <dbReference type="SAM" id="SignalP"/>
    </source>
</evidence>
<dbReference type="PANTHER" id="PTHR27002">
    <property type="entry name" value="RECEPTOR-LIKE SERINE/THREONINE-PROTEIN KINASE SD1-8"/>
    <property type="match status" value="1"/>
</dbReference>
<protein>
    <recommendedName>
        <fullName evidence="16">Receptor-like serine/threonine-protein kinase</fullName>
        <ecNumber evidence="16">2.7.11.1</ecNumber>
    </recommendedName>
</protein>
<feature type="domain" description="EGF-like" evidence="22">
    <location>
        <begin position="274"/>
        <end position="312"/>
    </location>
</feature>
<dbReference type="GO" id="GO:0005886">
    <property type="term" value="C:plasma membrane"/>
    <property type="evidence" value="ECO:0007669"/>
    <property type="project" value="UniProtKB-SubCell"/>
</dbReference>
<comment type="catalytic activity">
    <reaction evidence="15 16">
        <text>L-seryl-[protein] + ATP = O-phospho-L-seryl-[protein] + ADP + H(+)</text>
        <dbReference type="Rhea" id="RHEA:17989"/>
        <dbReference type="Rhea" id="RHEA-COMP:9863"/>
        <dbReference type="Rhea" id="RHEA-COMP:11604"/>
        <dbReference type="ChEBI" id="CHEBI:15378"/>
        <dbReference type="ChEBI" id="CHEBI:29999"/>
        <dbReference type="ChEBI" id="CHEBI:30616"/>
        <dbReference type="ChEBI" id="CHEBI:83421"/>
        <dbReference type="ChEBI" id="CHEBI:456216"/>
        <dbReference type="EC" id="2.7.11.1"/>
    </reaction>
</comment>
<dbReference type="CDD" id="cd01098">
    <property type="entry name" value="PAN_AP_plant"/>
    <property type="match status" value="1"/>
</dbReference>
<dbReference type="EMBL" id="JARBHA010000010">
    <property type="protein sequence ID" value="KAJ9690161.1"/>
    <property type="molecule type" value="Genomic_DNA"/>
</dbReference>
<keyword evidence="3 16" id="KW-0723">Serine/threonine-protein kinase</keyword>
<dbReference type="FunFam" id="3.30.200.20:FF:000195">
    <property type="entry name" value="G-type lectin S-receptor-like serine/threonine-protein kinase"/>
    <property type="match status" value="1"/>
</dbReference>
<keyword evidence="11 19" id="KW-0472">Membrane</keyword>
<dbReference type="Pfam" id="PF01453">
    <property type="entry name" value="B_lectin"/>
    <property type="match status" value="1"/>
</dbReference>
<evidence type="ECO:0000256" key="6">
    <source>
        <dbReference type="ARBA" id="ARBA00022729"/>
    </source>
</evidence>
<keyword evidence="13" id="KW-0325">Glycoprotein</keyword>
<name>A0AA39DML7_VITRO</name>
<dbReference type="GO" id="GO:0048544">
    <property type="term" value="P:recognition of pollen"/>
    <property type="evidence" value="ECO:0007669"/>
    <property type="project" value="InterPro"/>
</dbReference>
<evidence type="ECO:0000256" key="4">
    <source>
        <dbReference type="ARBA" id="ARBA00022679"/>
    </source>
</evidence>
<dbReference type="InterPro" id="IPR036426">
    <property type="entry name" value="Bulb-type_lectin_dom_sf"/>
</dbReference>
<evidence type="ECO:0000256" key="9">
    <source>
        <dbReference type="ARBA" id="ARBA00022840"/>
    </source>
</evidence>
<dbReference type="PROSITE" id="PS50026">
    <property type="entry name" value="EGF_3"/>
    <property type="match status" value="1"/>
</dbReference>
<dbReference type="Gene3D" id="3.30.200.20">
    <property type="entry name" value="Phosphorylase Kinase, domain 1"/>
    <property type="match status" value="1"/>
</dbReference>
<dbReference type="EC" id="2.7.11.1" evidence="16"/>
<evidence type="ECO:0000259" key="22">
    <source>
        <dbReference type="PROSITE" id="PS50026"/>
    </source>
</evidence>
<feature type="binding site" evidence="18">
    <location>
        <position position="539"/>
    </location>
    <ligand>
        <name>ATP</name>
        <dbReference type="ChEBI" id="CHEBI:30616"/>
    </ligand>
</feature>
<keyword evidence="7 16" id="KW-0547">Nucleotide-binding</keyword>
<evidence type="ECO:0000259" key="23">
    <source>
        <dbReference type="PROSITE" id="PS50927"/>
    </source>
</evidence>
<comment type="caution">
    <text evidence="17">Lacks conserved residue(s) required for the propagation of feature annotation.</text>
</comment>
<dbReference type="GO" id="GO:0005524">
    <property type="term" value="F:ATP binding"/>
    <property type="evidence" value="ECO:0007669"/>
    <property type="project" value="UniProtKB-UniRule"/>
</dbReference>
<sequence>MFLQFLLLLLALPFCTPADTITPTQPLRDGDVLVSKGERFVLGFFSPGNSSHRYVGLWCYSISTTVVWVLNRDDPINDTSGVLSINTTGNLVLYRRDSPLWYTNVPVSSVNNTVAQLLDTGNLVLIQDDGKRVVWQGFDHPTDTLLPYMKLGLDRRTGLNRFLTSWESEGDPGTGEYSFKMGVSGSPQIFFQKGFQPLWRTGPWDGLGWASVPEVSSGPIFNTTFLNNKDEVSVVYTVTQPSVLSRLTVHSDGFLQFYTAQESDSKWVSFWLAPAERCDTYGRCGPNGNCNLITSDFFKCTCLAGFEPKSARDWSLADGSQGCVRIQGSSVCRSGEGFIKMAHLKVPDTSAARVDTSLSLEECREECLNNCNCSAYTSANVSGGGSGCLSWYGDLMDTRVLSVGGQDLFLRVDAITLAQNKRKKNIFHKKWLMVILTVGLALVTVLMVSLSWLAMKKRKGKGRQHKLLFNLNLSDTWLAHYSKAKQGNESRTHSKLQLFDLSTIVAATNNFSFTNKLGRGGFGSVYKGQLSNGQEIAVKRLSKDSGQGVEEFKNEVTLIAELQHRNLVKLLGCCIEEEEKVLIYEYMPNKSLDYFIFDETKRSMLTWEKCFEIIIGIARGILYLHQDSRLRIIHRDLKASNVLLDVDMIPKISDFGMARLFGGNQIEGSTNRVVGTYGYMSPEYAMEGLFSIKSDVYSFGVLLLEIITGRRNTTYYCGSPCFNLVGYVWSLWTENKALDIVDLSLEKSNHTNEVLRCIHIGLLCVQEFAIDRPTMLTIISMLSNNSTLPSPNQPAFVVKSCHNDANSPSVEASVNELTITMDAR</sequence>
<dbReference type="Gene3D" id="2.90.10.10">
    <property type="entry name" value="Bulb-type lectin domain"/>
    <property type="match status" value="1"/>
</dbReference>
<dbReference type="InterPro" id="IPR000742">
    <property type="entry name" value="EGF"/>
</dbReference>
<keyword evidence="17" id="KW-0245">EGF-like domain</keyword>
<keyword evidence="6 20" id="KW-0732">Signal</keyword>
<keyword evidence="12" id="KW-1015">Disulfide bond</keyword>
<keyword evidence="10 19" id="KW-1133">Transmembrane helix</keyword>
<dbReference type="InterPro" id="IPR024171">
    <property type="entry name" value="SRK-like_kinase"/>
</dbReference>
<dbReference type="PROSITE" id="PS50011">
    <property type="entry name" value="PROTEIN_KINASE_DOM"/>
    <property type="match status" value="1"/>
</dbReference>
<keyword evidence="8 16" id="KW-0418">Kinase</keyword>
<dbReference type="FunFam" id="1.10.510.10:FF:000467">
    <property type="entry name" value="Liguleless narrow1"/>
    <property type="match status" value="1"/>
</dbReference>
<organism evidence="25 26">
    <name type="scientific">Vitis rotundifolia</name>
    <name type="common">Muscadine grape</name>
    <dbReference type="NCBI Taxonomy" id="103349"/>
    <lineage>
        <taxon>Eukaryota</taxon>
        <taxon>Viridiplantae</taxon>
        <taxon>Streptophyta</taxon>
        <taxon>Embryophyta</taxon>
        <taxon>Tracheophyta</taxon>
        <taxon>Spermatophyta</taxon>
        <taxon>Magnoliopsida</taxon>
        <taxon>eudicotyledons</taxon>
        <taxon>Gunneridae</taxon>
        <taxon>Pentapetalae</taxon>
        <taxon>rosids</taxon>
        <taxon>Vitales</taxon>
        <taxon>Vitaceae</taxon>
        <taxon>Viteae</taxon>
        <taxon>Vitis</taxon>
    </lineage>
</organism>
<evidence type="ECO:0000256" key="10">
    <source>
        <dbReference type="ARBA" id="ARBA00022989"/>
    </source>
</evidence>
<dbReference type="CDD" id="cd14066">
    <property type="entry name" value="STKc_IRAK"/>
    <property type="match status" value="1"/>
</dbReference>
<evidence type="ECO:0000256" key="3">
    <source>
        <dbReference type="ARBA" id="ARBA00022527"/>
    </source>
</evidence>
<feature type="transmembrane region" description="Helical" evidence="19">
    <location>
        <begin position="431"/>
        <end position="455"/>
    </location>
</feature>
<dbReference type="SMART" id="SM00108">
    <property type="entry name" value="B_lectin"/>
    <property type="match status" value="1"/>
</dbReference>
<evidence type="ECO:0000256" key="2">
    <source>
        <dbReference type="ARBA" id="ARBA00022475"/>
    </source>
</evidence>
<dbReference type="FunFam" id="2.90.10.10:FF:000029">
    <property type="entry name" value="G-type lectin S-receptor-like serine/threonine-protein kinase"/>
    <property type="match status" value="1"/>
</dbReference>
<evidence type="ECO:0000259" key="24">
    <source>
        <dbReference type="PROSITE" id="PS50948"/>
    </source>
</evidence>
<dbReference type="Pfam" id="PF07714">
    <property type="entry name" value="PK_Tyr_Ser-Thr"/>
    <property type="match status" value="1"/>
</dbReference>
<dbReference type="Gene3D" id="1.10.510.10">
    <property type="entry name" value="Transferase(Phosphotransferase) domain 1"/>
    <property type="match status" value="1"/>
</dbReference>
<keyword evidence="5 19" id="KW-0812">Transmembrane</keyword>
<evidence type="ECO:0000313" key="25">
    <source>
        <dbReference type="EMBL" id="KAJ9690161.1"/>
    </source>
</evidence>
<dbReference type="CDD" id="cd00028">
    <property type="entry name" value="B_lectin"/>
    <property type="match status" value="1"/>
</dbReference>
<dbReference type="InterPro" id="IPR003609">
    <property type="entry name" value="Pan_app"/>
</dbReference>
<dbReference type="InterPro" id="IPR000719">
    <property type="entry name" value="Prot_kinase_dom"/>
</dbReference>
<evidence type="ECO:0000256" key="15">
    <source>
        <dbReference type="ARBA" id="ARBA00048679"/>
    </source>
</evidence>
<dbReference type="InterPro" id="IPR001245">
    <property type="entry name" value="Ser-Thr/Tyr_kinase_cat_dom"/>
</dbReference>
<feature type="domain" description="Bulb-type lectin" evidence="23">
    <location>
        <begin position="18"/>
        <end position="138"/>
    </location>
</feature>
<dbReference type="PIRSF" id="PIRSF000641">
    <property type="entry name" value="SRK"/>
    <property type="match status" value="1"/>
</dbReference>
<accession>A0AA39DML7</accession>
<feature type="domain" description="Protein kinase" evidence="21">
    <location>
        <begin position="511"/>
        <end position="824"/>
    </location>
</feature>